<comment type="caution">
    <text evidence="2">The sequence shown here is derived from an EMBL/GenBank/DDBJ whole genome shotgun (WGS) entry which is preliminary data.</text>
</comment>
<dbReference type="CDD" id="cd18787">
    <property type="entry name" value="SF2_C_DEAD"/>
    <property type="match status" value="1"/>
</dbReference>
<proteinExistence type="predicted"/>
<keyword evidence="2" id="KW-0547">Nucleotide-binding</keyword>
<dbReference type="SMART" id="SM00490">
    <property type="entry name" value="HELICc"/>
    <property type="match status" value="1"/>
</dbReference>
<dbReference type="EMBL" id="JBDODL010006619">
    <property type="protein sequence ID" value="MES1923521.1"/>
    <property type="molecule type" value="Genomic_DNA"/>
</dbReference>
<reference evidence="2 3" key="1">
    <citation type="journal article" date="2024" name="BMC Biol.">
        <title>Comparative genomics of Ascetosporea gives new insight into the evolutionary basis for animal parasitism in Rhizaria.</title>
        <authorList>
            <person name="Hiltunen Thoren M."/>
            <person name="Onut-Brannstrom I."/>
            <person name="Alfjorden A."/>
            <person name="Peckova H."/>
            <person name="Swords F."/>
            <person name="Hooper C."/>
            <person name="Holzer A.S."/>
            <person name="Bass D."/>
            <person name="Burki F."/>
        </authorList>
    </citation>
    <scope>NUCLEOTIDE SEQUENCE [LARGE SCALE GENOMIC DNA]</scope>
    <source>
        <strain evidence="2">20-A016</strain>
    </source>
</reference>
<dbReference type="Proteomes" id="UP001439008">
    <property type="component" value="Unassembled WGS sequence"/>
</dbReference>
<name>A0ABV2AV37_9EUKA</name>
<accession>A0ABV2AV37</accession>
<keyword evidence="3" id="KW-1185">Reference proteome</keyword>
<dbReference type="Gene3D" id="3.40.50.300">
    <property type="entry name" value="P-loop containing nucleotide triphosphate hydrolases"/>
    <property type="match status" value="1"/>
</dbReference>
<dbReference type="PROSITE" id="PS51194">
    <property type="entry name" value="HELICASE_CTER"/>
    <property type="match status" value="1"/>
</dbReference>
<evidence type="ECO:0000313" key="3">
    <source>
        <dbReference type="Proteomes" id="UP001439008"/>
    </source>
</evidence>
<dbReference type="SUPFAM" id="SSF52540">
    <property type="entry name" value="P-loop containing nucleoside triphosphate hydrolases"/>
    <property type="match status" value="1"/>
</dbReference>
<sequence length="156" mass="17382">SATWPQEVESLASDFVNAPLKVRIGSLETSAVHSVTQNVLVVDRRDKFNILMEDIVPGELSKGGQVLVFVSTRRVSMFLFGQVEEAGGKAVLIHGGKTQLEREEALDDFSKGRCPVMIATDVLQRGLDIPRVTCVVNYDFPQQIEVLTIFLFWLNF</sequence>
<dbReference type="InterPro" id="IPR027417">
    <property type="entry name" value="P-loop_NTPase"/>
</dbReference>
<dbReference type="Pfam" id="PF00271">
    <property type="entry name" value="Helicase_C"/>
    <property type="match status" value="1"/>
</dbReference>
<feature type="domain" description="Helicase C-terminal" evidence="1">
    <location>
        <begin position="34"/>
        <end position="156"/>
    </location>
</feature>
<keyword evidence="2" id="KW-0067">ATP-binding</keyword>
<dbReference type="EC" id="3.6.4.13" evidence="2"/>
<dbReference type="GO" id="GO:0003724">
    <property type="term" value="F:RNA helicase activity"/>
    <property type="evidence" value="ECO:0007669"/>
    <property type="project" value="UniProtKB-EC"/>
</dbReference>
<evidence type="ECO:0000313" key="2">
    <source>
        <dbReference type="EMBL" id="MES1923521.1"/>
    </source>
</evidence>
<dbReference type="InterPro" id="IPR001650">
    <property type="entry name" value="Helicase_C-like"/>
</dbReference>
<feature type="non-terminal residue" evidence="2">
    <location>
        <position position="156"/>
    </location>
</feature>
<keyword evidence="2" id="KW-0347">Helicase</keyword>
<organism evidence="2 3">
    <name type="scientific">Bonamia ostreae</name>
    <dbReference type="NCBI Taxonomy" id="126728"/>
    <lineage>
        <taxon>Eukaryota</taxon>
        <taxon>Sar</taxon>
        <taxon>Rhizaria</taxon>
        <taxon>Endomyxa</taxon>
        <taxon>Ascetosporea</taxon>
        <taxon>Haplosporida</taxon>
        <taxon>Bonamia</taxon>
    </lineage>
</organism>
<evidence type="ECO:0000259" key="1">
    <source>
        <dbReference type="PROSITE" id="PS51194"/>
    </source>
</evidence>
<feature type="non-terminal residue" evidence="2">
    <location>
        <position position="1"/>
    </location>
</feature>
<keyword evidence="2" id="KW-0378">Hydrolase</keyword>
<protein>
    <submittedName>
        <fullName evidence="2">ATP-dependent RNA helicase dbp2</fullName>
        <ecNumber evidence="2">3.6.4.13</ecNumber>
    </submittedName>
</protein>
<gene>
    <name evidence="2" type="primary">DBP2</name>
    <name evidence="2" type="ORF">MHBO_005105</name>
</gene>
<dbReference type="PANTHER" id="PTHR47958">
    <property type="entry name" value="ATP-DEPENDENT RNA HELICASE DBP3"/>
    <property type="match status" value="1"/>
</dbReference>
<dbReference type="GO" id="GO:0016787">
    <property type="term" value="F:hydrolase activity"/>
    <property type="evidence" value="ECO:0007669"/>
    <property type="project" value="UniProtKB-KW"/>
</dbReference>